<protein>
    <recommendedName>
        <fullName evidence="3">XRE family transcriptional regulator</fullName>
    </recommendedName>
</protein>
<dbReference type="Proteomes" id="UP000269774">
    <property type="component" value="Unassembled WGS sequence"/>
</dbReference>
<accession>A0A3M2HL19</accession>
<proteinExistence type="predicted"/>
<name>A0A3M2HL19_9GAMM</name>
<sequence length="118" mass="12868">MSTKTGKVFLNHEQYAVDIATALRKELGSTHQAAKTLMRWTNANERTVKNWMAGASGPRGEHLIALIKHSDVALAATLAMADRPFAGTVLELPLLRRKLQAAVEGIDAFLYLGGVQVR</sequence>
<comment type="caution">
    <text evidence="1">The sequence shown here is derived from an EMBL/GenBank/DDBJ whole genome shotgun (WGS) entry which is preliminary data.</text>
</comment>
<gene>
    <name evidence="1" type="ORF">EA797_20470</name>
</gene>
<evidence type="ECO:0000313" key="2">
    <source>
        <dbReference type="Proteomes" id="UP000269774"/>
    </source>
</evidence>
<keyword evidence="2" id="KW-1185">Reference proteome</keyword>
<dbReference type="RefSeq" id="WP_122168651.1">
    <property type="nucleotide sequence ID" value="NZ_CP180504.1"/>
</dbReference>
<reference evidence="1 2" key="1">
    <citation type="submission" date="2018-10" db="EMBL/GenBank/DDBJ databases">
        <title>Pseudomonas zhaodongensis NEAU-ST5-21(T) genome.</title>
        <authorList>
            <person name="Peng J."/>
            <person name="Liu Z.-P."/>
        </authorList>
    </citation>
    <scope>NUCLEOTIDE SEQUENCE [LARGE SCALE GENOMIC DNA]</scope>
    <source>
        <strain evidence="1 2">NEAU-ST5-21</strain>
    </source>
</reference>
<evidence type="ECO:0008006" key="3">
    <source>
        <dbReference type="Google" id="ProtNLM"/>
    </source>
</evidence>
<organism evidence="1 2">
    <name type="scientific">Stutzerimonas zhaodongensis</name>
    <dbReference type="NCBI Taxonomy" id="1176257"/>
    <lineage>
        <taxon>Bacteria</taxon>
        <taxon>Pseudomonadati</taxon>
        <taxon>Pseudomonadota</taxon>
        <taxon>Gammaproteobacteria</taxon>
        <taxon>Pseudomonadales</taxon>
        <taxon>Pseudomonadaceae</taxon>
        <taxon>Stutzerimonas</taxon>
    </lineage>
</organism>
<evidence type="ECO:0000313" key="1">
    <source>
        <dbReference type="EMBL" id="RMH87632.1"/>
    </source>
</evidence>
<dbReference type="AlphaFoldDB" id="A0A3M2HL19"/>
<dbReference type="OrthoDB" id="8611097at2"/>
<dbReference type="EMBL" id="RFFM01000009">
    <property type="protein sequence ID" value="RMH87632.1"/>
    <property type="molecule type" value="Genomic_DNA"/>
</dbReference>